<dbReference type="Gene3D" id="1.10.3290.10">
    <property type="entry name" value="Fido-like domain"/>
    <property type="match status" value="1"/>
</dbReference>
<evidence type="ECO:0000256" key="3">
    <source>
        <dbReference type="PIRSR" id="PIRSR640198-3"/>
    </source>
</evidence>
<dbReference type="PANTHER" id="PTHR13504">
    <property type="entry name" value="FIDO DOMAIN-CONTAINING PROTEIN DDB_G0283145"/>
    <property type="match status" value="1"/>
</dbReference>
<dbReference type="Gene3D" id="1.10.260.40">
    <property type="entry name" value="lambda repressor-like DNA-binding domains"/>
    <property type="match status" value="1"/>
</dbReference>
<evidence type="ECO:0000256" key="2">
    <source>
        <dbReference type="PIRSR" id="PIRSR640198-2"/>
    </source>
</evidence>
<dbReference type="GO" id="GO:0003677">
    <property type="term" value="F:DNA binding"/>
    <property type="evidence" value="ECO:0007669"/>
    <property type="project" value="InterPro"/>
</dbReference>
<dbReference type="Pfam" id="PF01381">
    <property type="entry name" value="HTH_3"/>
    <property type="match status" value="1"/>
</dbReference>
<dbReference type="InterPro" id="IPR010982">
    <property type="entry name" value="Lambda_DNA-bd_dom_sf"/>
</dbReference>
<feature type="site" description="Important for autoinhibition of adenylyltransferase activity" evidence="3">
    <location>
        <position position="152"/>
    </location>
</feature>
<organism evidence="6 7">
    <name type="scientific">Phnomibacter ginsenosidimutans</name>
    <dbReference type="NCBI Taxonomy" id="2676868"/>
    <lineage>
        <taxon>Bacteria</taxon>
        <taxon>Pseudomonadati</taxon>
        <taxon>Bacteroidota</taxon>
        <taxon>Chitinophagia</taxon>
        <taxon>Chitinophagales</taxon>
        <taxon>Chitinophagaceae</taxon>
        <taxon>Phnomibacter</taxon>
    </lineage>
</organism>
<evidence type="ECO:0000313" key="7">
    <source>
        <dbReference type="Proteomes" id="UP000426027"/>
    </source>
</evidence>
<dbReference type="PROSITE" id="PS50943">
    <property type="entry name" value="HTH_CROC1"/>
    <property type="match status" value="1"/>
</dbReference>
<dbReference type="PROSITE" id="PS51459">
    <property type="entry name" value="FIDO"/>
    <property type="match status" value="1"/>
</dbReference>
<feature type="binding site" evidence="2">
    <location>
        <begin position="319"/>
        <end position="320"/>
    </location>
    <ligand>
        <name>ATP</name>
        <dbReference type="ChEBI" id="CHEBI:30616"/>
    </ligand>
</feature>
<dbReference type="SUPFAM" id="SSF140931">
    <property type="entry name" value="Fic-like"/>
    <property type="match status" value="1"/>
</dbReference>
<dbReference type="GO" id="GO:0005524">
    <property type="term" value="F:ATP binding"/>
    <property type="evidence" value="ECO:0007669"/>
    <property type="project" value="UniProtKB-KW"/>
</dbReference>
<evidence type="ECO:0000313" key="6">
    <source>
        <dbReference type="EMBL" id="QGW27900.1"/>
    </source>
</evidence>
<dbReference type="InterPro" id="IPR003812">
    <property type="entry name" value="Fido"/>
</dbReference>
<name>A0A6I6GCD2_9BACT</name>
<keyword evidence="2" id="KW-0547">Nucleotide-binding</keyword>
<evidence type="ECO:0000259" key="4">
    <source>
        <dbReference type="PROSITE" id="PS50943"/>
    </source>
</evidence>
<dbReference type="RefSeq" id="WP_157478108.1">
    <property type="nucleotide sequence ID" value="NZ_CP046566.1"/>
</dbReference>
<proteinExistence type="predicted"/>
<gene>
    <name evidence="6" type="ORF">GLV81_07120</name>
</gene>
<evidence type="ECO:0000259" key="5">
    <source>
        <dbReference type="PROSITE" id="PS51459"/>
    </source>
</evidence>
<dbReference type="InterPro" id="IPR040198">
    <property type="entry name" value="Fido_containing"/>
</dbReference>
<dbReference type="PANTHER" id="PTHR13504:SF38">
    <property type="entry name" value="FIDO DOMAIN-CONTAINING PROTEIN"/>
    <property type="match status" value="1"/>
</dbReference>
<dbReference type="EMBL" id="CP046566">
    <property type="protein sequence ID" value="QGW27900.1"/>
    <property type="molecule type" value="Genomic_DNA"/>
</dbReference>
<dbReference type="SMART" id="SM00530">
    <property type="entry name" value="HTH_XRE"/>
    <property type="match status" value="1"/>
</dbReference>
<dbReference type="Proteomes" id="UP000426027">
    <property type="component" value="Chromosome"/>
</dbReference>
<feature type="domain" description="Fido" evidence="5">
    <location>
        <begin position="202"/>
        <end position="341"/>
    </location>
</feature>
<dbReference type="InterPro" id="IPR001387">
    <property type="entry name" value="Cro/C1-type_HTH"/>
</dbReference>
<keyword evidence="2" id="KW-0067">ATP-binding</keyword>
<protein>
    <submittedName>
        <fullName evidence="6">Helix-turn-helix domain-containing protein</fullName>
    </submittedName>
</protein>
<accession>A0A6I6GCD2</accession>
<dbReference type="SUPFAM" id="SSF47413">
    <property type="entry name" value="lambda repressor-like DNA-binding domains"/>
    <property type="match status" value="1"/>
</dbReference>
<keyword evidence="7" id="KW-1185">Reference proteome</keyword>
<feature type="domain" description="HTH cro/C1-type" evidence="4">
    <location>
        <begin position="9"/>
        <end position="63"/>
    </location>
</feature>
<reference evidence="6 7" key="1">
    <citation type="submission" date="2019-11" db="EMBL/GenBank/DDBJ databases">
        <authorList>
            <person name="Im W.T."/>
        </authorList>
    </citation>
    <scope>NUCLEOTIDE SEQUENCE [LARGE SCALE GENOMIC DNA]</scope>
    <source>
        <strain evidence="6 7">SB-02</strain>
    </source>
</reference>
<feature type="active site" evidence="1">
    <location>
        <position position="281"/>
    </location>
</feature>
<evidence type="ECO:0000256" key="1">
    <source>
        <dbReference type="PIRSR" id="PIRSR640198-1"/>
    </source>
</evidence>
<feature type="binding site" evidence="2">
    <location>
        <begin position="285"/>
        <end position="292"/>
    </location>
    <ligand>
        <name>ATP</name>
        <dbReference type="ChEBI" id="CHEBI:30616"/>
    </ligand>
</feature>
<dbReference type="InterPro" id="IPR036597">
    <property type="entry name" value="Fido-like_dom_sf"/>
</dbReference>
<dbReference type="Pfam" id="PF02661">
    <property type="entry name" value="Fic"/>
    <property type="match status" value="1"/>
</dbReference>
<dbReference type="AlphaFoldDB" id="A0A6I6GCD2"/>
<sequence>MTNKFAHIIKEARIAQKMLVRELAQALEMDASLLSRIESGERLATEELLPKLAEVLRMDMNLLQKEWLTAKVLRQLEGYPQYAEEVLSMVMERVEVYAANGETVPAELETSLHALDELKAAVKAKQPLDETQLTRLRDFFHTRYTYHSNKIEGNTLTLQETSLVVSKGITIAGKSVREHLEAVNHHEAVEYIESMVQNGTRITERLIKELHYLILKGIDKHWAGTYRNVEVRISGSEHVPPQHFDVPMEMEKMLAYYQENRVRMHPVLLAADMHLMLVGIHPFMDGNGRTSRLLMNLILMQGGYYIANIKGDLTDRLEYYQALEEAHVRGNTTPFRKLVASTVMQNMEEYLSLI</sequence>
<dbReference type="KEGG" id="fls:GLV81_07120"/>
<dbReference type="CDD" id="cd00093">
    <property type="entry name" value="HTH_XRE"/>
    <property type="match status" value="1"/>
</dbReference>